<dbReference type="GO" id="GO:0016740">
    <property type="term" value="F:transferase activity"/>
    <property type="evidence" value="ECO:0007669"/>
    <property type="project" value="UniProtKB-KW"/>
</dbReference>
<dbReference type="EMBL" id="JXCE01000733">
    <property type="protein sequence ID" value="KPA36160.1"/>
    <property type="molecule type" value="Genomic_DNA"/>
</dbReference>
<dbReference type="PANTHER" id="PTHR11012:SF30">
    <property type="entry name" value="PROTEIN KINASE-LIKE DOMAIN-CONTAINING"/>
    <property type="match status" value="1"/>
</dbReference>
<dbReference type="Proteomes" id="UP000037904">
    <property type="component" value="Unassembled WGS sequence"/>
</dbReference>
<comment type="caution">
    <text evidence="2">The sequence shown here is derived from an EMBL/GenBank/DDBJ whole genome shotgun (WGS) entry which is preliminary data.</text>
</comment>
<dbReference type="SUPFAM" id="SSF56112">
    <property type="entry name" value="Protein kinase-like (PK-like)"/>
    <property type="match status" value="1"/>
</dbReference>
<protein>
    <submittedName>
        <fullName evidence="2">Aminoglycoside phosphotransferase protein</fullName>
    </submittedName>
</protein>
<dbReference type="InterPro" id="IPR011009">
    <property type="entry name" value="Kinase-like_dom_sf"/>
</dbReference>
<dbReference type="PANTHER" id="PTHR11012">
    <property type="entry name" value="PROTEIN KINASE-LIKE DOMAIN-CONTAINING"/>
    <property type="match status" value="1"/>
</dbReference>
<evidence type="ECO:0000313" key="2">
    <source>
        <dbReference type="EMBL" id="KPA36160.1"/>
    </source>
</evidence>
<organism evidence="2 3">
    <name type="scientific">Fusarium langsethiae</name>
    <dbReference type="NCBI Taxonomy" id="179993"/>
    <lineage>
        <taxon>Eukaryota</taxon>
        <taxon>Fungi</taxon>
        <taxon>Dikarya</taxon>
        <taxon>Ascomycota</taxon>
        <taxon>Pezizomycotina</taxon>
        <taxon>Sordariomycetes</taxon>
        <taxon>Hypocreomycetidae</taxon>
        <taxon>Hypocreales</taxon>
        <taxon>Nectriaceae</taxon>
        <taxon>Fusarium</taxon>
    </lineage>
</organism>
<evidence type="ECO:0000259" key="1">
    <source>
        <dbReference type="SMART" id="SM00587"/>
    </source>
</evidence>
<dbReference type="InterPro" id="IPR004119">
    <property type="entry name" value="EcKL"/>
</dbReference>
<gene>
    <name evidence="2" type="ORF">FLAG1_11088</name>
</gene>
<keyword evidence="2" id="KW-0808">Transferase</keyword>
<dbReference type="Pfam" id="PF02958">
    <property type="entry name" value="EcKL"/>
    <property type="match status" value="1"/>
</dbReference>
<dbReference type="SMART" id="SM00587">
    <property type="entry name" value="CHK"/>
    <property type="match status" value="1"/>
</dbReference>
<name>A0A0M9EN69_FUSLA</name>
<dbReference type="OrthoDB" id="191037at2759"/>
<dbReference type="Gene3D" id="3.90.1200.10">
    <property type="match status" value="1"/>
</dbReference>
<proteinExistence type="predicted"/>
<accession>A0A0M9EN69</accession>
<keyword evidence="3" id="KW-1185">Reference proteome</keyword>
<sequence>MQGAMQSSDALPLTVEELTASWFAKILGKPVKEATFGETIHGTASKILLKLTFDDDTVARICVKGGFNPALVASLPFMFAVYRLEAEFYYYLAPKVKIPLPRTIYAGTDTVNGQGIVVLEDLKAQGYTFGDPLEPWPVSRSEVSVKQLAVLHASTWGSSGDDIPSLSKTVSLRDAVVGLMAPGEWDKRFAPDARPPVPVYMENRELIAATFKALWDSETKMNCLVHGDAHIGNTFISPSGEPGFLDWQVIHSGSAMHDVAYFIIGSLSINDRRKHEKRLLQSYLEALHAAGGPEILLEDAWEEYRKQAFHGFAWVLAGPMMQKREIVDIMSERHCTAIEDHKIIELLGA</sequence>
<feature type="domain" description="CHK kinase-like" evidence="1">
    <location>
        <begin position="117"/>
        <end position="293"/>
    </location>
</feature>
<evidence type="ECO:0000313" key="3">
    <source>
        <dbReference type="Proteomes" id="UP000037904"/>
    </source>
</evidence>
<reference evidence="2 3" key="1">
    <citation type="submission" date="2015-04" db="EMBL/GenBank/DDBJ databases">
        <title>The draft genome sequence of Fusarium langsethiae, a T-2/HT-2 mycotoxin producer.</title>
        <authorList>
            <person name="Lysoe E."/>
            <person name="Divon H.H."/>
            <person name="Terzi V."/>
            <person name="Orru L."/>
            <person name="Lamontanara A."/>
            <person name="Kolseth A.-K."/>
            <person name="Frandsen R.J."/>
            <person name="Nielsen K."/>
            <person name="Thrane U."/>
        </authorList>
    </citation>
    <scope>NUCLEOTIDE SEQUENCE [LARGE SCALE GENOMIC DNA]</scope>
    <source>
        <strain evidence="2 3">Fl201059</strain>
    </source>
</reference>
<dbReference type="InterPro" id="IPR015897">
    <property type="entry name" value="CHK_kinase-like"/>
</dbReference>
<dbReference type="AlphaFoldDB" id="A0A0M9EN69"/>